<keyword evidence="2" id="KW-1185">Reference proteome</keyword>
<proteinExistence type="predicted"/>
<evidence type="ECO:0000313" key="1">
    <source>
        <dbReference type="EMBL" id="ERT11027.1"/>
    </source>
</evidence>
<name>U7QUU1_PHOTE</name>
<dbReference type="EMBL" id="AXDT01000236">
    <property type="protein sequence ID" value="ERT11027.1"/>
    <property type="molecule type" value="Genomic_DNA"/>
</dbReference>
<reference evidence="1 2" key="1">
    <citation type="submission" date="2013-10" db="EMBL/GenBank/DDBJ databases">
        <title>Whole Genome Shotgun Sequence of Photorhabdus temperata J3.</title>
        <authorList>
            <person name="Park G.-S."/>
            <person name="Hong S.-J."/>
            <person name="Shin J.-H."/>
        </authorList>
    </citation>
    <scope>NUCLEOTIDE SEQUENCE [LARGE SCALE GENOMIC DNA]</scope>
    <source>
        <strain evidence="1 2">J3</strain>
    </source>
</reference>
<sequence>MPASNGLILNDWKQMHRFEKRIRYTAERKRFRVVKIQLRRIRKKHSGDYEPHFGVRRVYILMAMVQMIMEKCDEKSRVPKWVKHYIYDCFLKVSPVVILSIGNVLFKVLAGVVLLVCILIMLPVRSVSVSCHKVEQTTIHHKTRHVLIRDLLIVAGLILLPE</sequence>
<gene>
    <name evidence="1" type="ORF">O185_21580</name>
</gene>
<protein>
    <submittedName>
        <fullName evidence="1">Uncharacterized protein</fullName>
    </submittedName>
</protein>
<comment type="caution">
    <text evidence="1">The sequence shown here is derived from an EMBL/GenBank/DDBJ whole genome shotgun (WGS) entry which is preliminary data.</text>
</comment>
<organism evidence="1 2">
    <name type="scientific">Photorhabdus temperata J3</name>
    <dbReference type="NCBI Taxonomy" id="1389415"/>
    <lineage>
        <taxon>Bacteria</taxon>
        <taxon>Pseudomonadati</taxon>
        <taxon>Pseudomonadota</taxon>
        <taxon>Gammaproteobacteria</taxon>
        <taxon>Enterobacterales</taxon>
        <taxon>Morganellaceae</taxon>
        <taxon>Photorhabdus</taxon>
    </lineage>
</organism>
<evidence type="ECO:0000313" key="2">
    <source>
        <dbReference type="Proteomes" id="UP000017133"/>
    </source>
</evidence>
<accession>U7QUU1</accession>
<dbReference type="AlphaFoldDB" id="U7QUU1"/>
<dbReference type="RefSeq" id="WP_023046056.1">
    <property type="nucleotide sequence ID" value="NZ_AXDT01000236.1"/>
</dbReference>
<dbReference type="Proteomes" id="UP000017133">
    <property type="component" value="Unassembled WGS sequence"/>
</dbReference>